<dbReference type="PROSITE" id="PS50943">
    <property type="entry name" value="HTH_CROC1"/>
    <property type="match status" value="1"/>
</dbReference>
<evidence type="ECO:0000313" key="2">
    <source>
        <dbReference type="EMBL" id="GBR73542.1"/>
    </source>
</evidence>
<dbReference type="AlphaFoldDB" id="A0A388TB71"/>
<evidence type="ECO:0000259" key="1">
    <source>
        <dbReference type="PROSITE" id="PS50943"/>
    </source>
</evidence>
<dbReference type="SMART" id="SM00530">
    <property type="entry name" value="HTH_XRE"/>
    <property type="match status" value="1"/>
</dbReference>
<protein>
    <submittedName>
        <fullName evidence="2">Transcriptional regulator XRE family</fullName>
    </submittedName>
</protein>
<keyword evidence="3" id="KW-1185">Reference proteome</keyword>
<gene>
    <name evidence="2" type="ORF">NO1_0901</name>
</gene>
<dbReference type="InterPro" id="IPR010982">
    <property type="entry name" value="Lambda_DNA-bd_dom_sf"/>
</dbReference>
<dbReference type="GO" id="GO:0003677">
    <property type="term" value="F:DNA binding"/>
    <property type="evidence" value="ECO:0007669"/>
    <property type="project" value="InterPro"/>
</dbReference>
<evidence type="ECO:0000313" key="3">
    <source>
        <dbReference type="Proteomes" id="UP000269352"/>
    </source>
</evidence>
<dbReference type="EMBL" id="BGZN01000013">
    <property type="protein sequence ID" value="GBR73542.1"/>
    <property type="molecule type" value="Genomic_DNA"/>
</dbReference>
<dbReference type="InterPro" id="IPR001387">
    <property type="entry name" value="Cro/C1-type_HTH"/>
</dbReference>
<dbReference type="Proteomes" id="UP000269352">
    <property type="component" value="Unassembled WGS sequence"/>
</dbReference>
<comment type="caution">
    <text evidence="2">The sequence shown here is derived from an EMBL/GenBank/DDBJ whole genome shotgun (WGS) entry which is preliminary data.</text>
</comment>
<sequence length="122" mass="13799">MFKNNSSLSAPLRQSIAAKIRDLMRQQGLTTETAALNMGLEYSNFYYIVTGKKTPRLETLIKIANGLNVRPEHFLNDLPQPNSAAKISSLKFNILKEIDKLKLPEQAFLLNVLKLRNVKSKI</sequence>
<accession>A0A388TB71</accession>
<proteinExistence type="predicted"/>
<reference evidence="2 3" key="1">
    <citation type="journal article" date="2019" name="ISME J.">
        <title>Genome analyses of uncultured TG2/ZB3 bacteria in 'Margulisbacteria' specifically attached to ectosymbiotic spirochetes of protists in the termite gut.</title>
        <authorList>
            <person name="Utami Y.D."/>
            <person name="Kuwahara H."/>
            <person name="Igai K."/>
            <person name="Murakami T."/>
            <person name="Sugaya K."/>
            <person name="Morikawa T."/>
            <person name="Nagura Y."/>
            <person name="Yuki M."/>
            <person name="Deevong P."/>
            <person name="Inoue T."/>
            <person name="Kihara K."/>
            <person name="Lo N."/>
            <person name="Yamada A."/>
            <person name="Ohkuma M."/>
            <person name="Hongoh Y."/>
        </authorList>
    </citation>
    <scope>NUCLEOTIDE SEQUENCE [LARGE SCALE GENOMIC DNA]</scope>
    <source>
        <strain evidence="2">NkOx7-01</strain>
    </source>
</reference>
<dbReference type="SUPFAM" id="SSF47413">
    <property type="entry name" value="lambda repressor-like DNA-binding domains"/>
    <property type="match status" value="1"/>
</dbReference>
<dbReference type="Gene3D" id="1.10.260.40">
    <property type="entry name" value="lambda repressor-like DNA-binding domains"/>
    <property type="match status" value="1"/>
</dbReference>
<name>A0A388TB71_TERA1</name>
<feature type="domain" description="HTH cro/C1-type" evidence="1">
    <location>
        <begin position="20"/>
        <end position="74"/>
    </location>
</feature>
<dbReference type="Pfam" id="PF01381">
    <property type="entry name" value="HTH_3"/>
    <property type="match status" value="1"/>
</dbReference>
<dbReference type="CDD" id="cd00093">
    <property type="entry name" value="HTH_XRE"/>
    <property type="match status" value="1"/>
</dbReference>
<organism evidence="2 3">
    <name type="scientific">Termititenax aidoneus</name>
    <dbReference type="NCBI Taxonomy" id="2218524"/>
    <lineage>
        <taxon>Bacteria</taxon>
        <taxon>Bacillati</taxon>
        <taxon>Candidatus Margulisiibacteriota</taxon>
        <taxon>Candidatus Termititenacia</taxon>
        <taxon>Candidatus Termititenacales</taxon>
        <taxon>Candidatus Termititenacaceae</taxon>
        <taxon>Candidatus Termititenax</taxon>
    </lineage>
</organism>